<dbReference type="STRING" id="545694.TREPR_2870"/>
<protein>
    <recommendedName>
        <fullName evidence="3">YhcG N-terminal domain-containing protein</fullName>
    </recommendedName>
</protein>
<name>F5YPC0_TREPZ</name>
<dbReference type="AlphaFoldDB" id="F5YPC0"/>
<keyword evidence="2" id="KW-1185">Reference proteome</keyword>
<gene>
    <name evidence="1" type="ordered locus">TREPR_2870</name>
</gene>
<dbReference type="EMBL" id="CP001843">
    <property type="protein sequence ID" value="AEF85345.1"/>
    <property type="molecule type" value="Genomic_DNA"/>
</dbReference>
<sequence>MHNGQRHILLSAKLAKDYGKGFNVTNLGCMKQFHLLFPNIGALRQELTGWYISCMV</sequence>
<reference evidence="1 2" key="2">
    <citation type="journal article" date="2011" name="ISME J.">
        <title>RNA-seq reveals cooperative metabolic interactions between two termite-gut spirochete species in co-culture.</title>
        <authorList>
            <person name="Rosenthal A.Z."/>
            <person name="Matson E.G."/>
            <person name="Eldar A."/>
            <person name="Leadbetter J.R."/>
        </authorList>
    </citation>
    <scope>NUCLEOTIDE SEQUENCE [LARGE SCALE GENOMIC DNA]</scope>
    <source>
        <strain evidence="2">ATCC BAA-887 / DSM 12427 / ZAS-2</strain>
    </source>
</reference>
<organism evidence="1 2">
    <name type="scientific">Treponema primitia (strain ATCC BAA-887 / DSM 12427 / ZAS-2)</name>
    <dbReference type="NCBI Taxonomy" id="545694"/>
    <lineage>
        <taxon>Bacteria</taxon>
        <taxon>Pseudomonadati</taxon>
        <taxon>Spirochaetota</taxon>
        <taxon>Spirochaetia</taxon>
        <taxon>Spirochaetales</taxon>
        <taxon>Treponemataceae</taxon>
        <taxon>Treponema</taxon>
    </lineage>
</organism>
<dbReference type="HOGENOM" id="CLU_3012990_0_0_12"/>
<dbReference type="KEGG" id="tpi:TREPR_2870"/>
<proteinExistence type="predicted"/>
<evidence type="ECO:0008006" key="3">
    <source>
        <dbReference type="Google" id="ProtNLM"/>
    </source>
</evidence>
<reference evidence="2" key="1">
    <citation type="submission" date="2009-12" db="EMBL/GenBank/DDBJ databases">
        <title>Complete sequence of Treponema primitia strain ZAS-2.</title>
        <authorList>
            <person name="Tetu S.G."/>
            <person name="Matson E."/>
            <person name="Ren Q."/>
            <person name="Seshadri R."/>
            <person name="Elbourne L."/>
            <person name="Hassan K.A."/>
            <person name="Durkin A."/>
            <person name="Radune D."/>
            <person name="Mohamoud Y."/>
            <person name="Shay R."/>
            <person name="Jin S."/>
            <person name="Zhang X."/>
            <person name="Lucey K."/>
            <person name="Ballor N.R."/>
            <person name="Ottesen E."/>
            <person name="Rosenthal R."/>
            <person name="Allen A."/>
            <person name="Leadbetter J.R."/>
            <person name="Paulsen I.T."/>
        </authorList>
    </citation>
    <scope>NUCLEOTIDE SEQUENCE [LARGE SCALE GENOMIC DNA]</scope>
    <source>
        <strain evidence="2">ATCC BAA-887 / DSM 12427 / ZAS-2</strain>
    </source>
</reference>
<dbReference type="Proteomes" id="UP000009223">
    <property type="component" value="Chromosome"/>
</dbReference>
<evidence type="ECO:0000313" key="1">
    <source>
        <dbReference type="EMBL" id="AEF85345.1"/>
    </source>
</evidence>
<accession>F5YPC0</accession>
<evidence type="ECO:0000313" key="2">
    <source>
        <dbReference type="Proteomes" id="UP000009223"/>
    </source>
</evidence>